<protein>
    <recommendedName>
        <fullName evidence="3">Sigma factor regulator C-terminal domain-containing protein</fullName>
    </recommendedName>
</protein>
<keyword evidence="2" id="KW-0812">Transmembrane</keyword>
<evidence type="ECO:0000313" key="4">
    <source>
        <dbReference type="EMBL" id="NBG88849.1"/>
    </source>
</evidence>
<feature type="compositionally biased region" description="Polar residues" evidence="1">
    <location>
        <begin position="307"/>
        <end position="317"/>
    </location>
</feature>
<keyword evidence="2" id="KW-0472">Membrane</keyword>
<comment type="caution">
    <text evidence="4">The sequence shown here is derived from an EMBL/GenBank/DDBJ whole genome shotgun (WGS) entry which is preliminary data.</text>
</comment>
<name>A0AA43XM34_9CLOT</name>
<feature type="region of interest" description="Disordered" evidence="1">
    <location>
        <begin position="297"/>
        <end position="321"/>
    </location>
</feature>
<feature type="transmembrane region" description="Helical" evidence="2">
    <location>
        <begin position="84"/>
        <end position="103"/>
    </location>
</feature>
<evidence type="ECO:0000313" key="5">
    <source>
        <dbReference type="Proteomes" id="UP000449710"/>
    </source>
</evidence>
<keyword evidence="2" id="KW-1133">Transmembrane helix</keyword>
<dbReference type="EMBL" id="SUMG01000012">
    <property type="protein sequence ID" value="NBG88849.1"/>
    <property type="molecule type" value="Genomic_DNA"/>
</dbReference>
<sequence>MNFKELLQRYREGTATLEEKKLVEKELEKYESIEAYFSEDLSDRFLREEIPNKDEKKGKMNGESPGPKKDFSIHKLVNRRLRKVILTSVVIVVLLYVTVFYGISAMVDRVHYDPTVVNEAEENDYPRTDFHFDMTAYVSLNMPGHVVSSFTPVMSEGFGNYELRYPLRNLFNRQTQNHVVNISRGNLSYADGGIFEWENRGNLWDGFDLIRYPGQYESEDFTEEEATDYREEQQERKNNITLEYLEDLNPLSYLAMHVVFEEDLSMMEFHDLSMDHRDLDFKWVGIRTTEPGTRWSENQPMHLIGFNPSQDEPSGSSRPDPEAYPLFNLEDRWEEPIRVEEDFAEIFETHFHSRLSYLSGREEFIEIFDYNPYKLDFYEDALDYIEEEGIYTYGVVVYGTVEDFSVAIEDLPYESLYIDEVLPAKPNIYY</sequence>
<feature type="domain" description="Sigma factor regulator C-terminal" evidence="3">
    <location>
        <begin position="245"/>
        <end position="404"/>
    </location>
</feature>
<keyword evidence="5" id="KW-1185">Reference proteome</keyword>
<proteinExistence type="predicted"/>
<evidence type="ECO:0000256" key="2">
    <source>
        <dbReference type="SAM" id="Phobius"/>
    </source>
</evidence>
<dbReference type="RefSeq" id="WP_160721896.1">
    <property type="nucleotide sequence ID" value="NZ_SUMG01000012.1"/>
</dbReference>
<evidence type="ECO:0000259" key="3">
    <source>
        <dbReference type="Pfam" id="PF13791"/>
    </source>
</evidence>
<reference evidence="4 5" key="1">
    <citation type="submission" date="2019-04" db="EMBL/GenBank/DDBJ databases">
        <title>Isachenkonia alkalipeptolytica gen. nov. sp. nov. a new anaerobic, alkiliphilic organothrophic bacterium capable to reduce synthesized ferrihydrite isolated from a soda lake.</title>
        <authorList>
            <person name="Toshchakov S.V."/>
            <person name="Zavarzina D.G."/>
            <person name="Zhilina T.N."/>
            <person name="Kostrikina N.A."/>
            <person name="Kublanov I.V."/>
        </authorList>
    </citation>
    <scope>NUCLEOTIDE SEQUENCE [LARGE SCALE GENOMIC DNA]</scope>
    <source>
        <strain evidence="4 5">Z-1701</strain>
    </source>
</reference>
<gene>
    <name evidence="4" type="ORF">ISALK_10085</name>
</gene>
<evidence type="ECO:0000256" key="1">
    <source>
        <dbReference type="SAM" id="MobiDB-lite"/>
    </source>
</evidence>
<dbReference type="Proteomes" id="UP000449710">
    <property type="component" value="Unassembled WGS sequence"/>
</dbReference>
<dbReference type="Pfam" id="PF13791">
    <property type="entry name" value="Sigma_reg_C"/>
    <property type="match status" value="1"/>
</dbReference>
<accession>A0AA43XM34</accession>
<dbReference type="AlphaFoldDB" id="A0AA43XM34"/>
<organism evidence="4 5">
    <name type="scientific">Isachenkonia alkalipeptolytica</name>
    <dbReference type="NCBI Taxonomy" id="2565777"/>
    <lineage>
        <taxon>Bacteria</taxon>
        <taxon>Bacillati</taxon>
        <taxon>Bacillota</taxon>
        <taxon>Clostridia</taxon>
        <taxon>Eubacteriales</taxon>
        <taxon>Clostridiaceae</taxon>
        <taxon>Isachenkonia</taxon>
    </lineage>
</organism>
<dbReference type="InterPro" id="IPR025672">
    <property type="entry name" value="Sigma_reg_C_dom"/>
</dbReference>